<name>A0A151M1F4_ALLMI</name>
<feature type="domain" description="C-type lectin" evidence="3">
    <location>
        <begin position="61"/>
        <end position="184"/>
    </location>
</feature>
<dbReference type="InterPro" id="IPR033992">
    <property type="entry name" value="NKR-like_CTLD"/>
</dbReference>
<dbReference type="CDD" id="cd03593">
    <property type="entry name" value="CLECT_NK_receptors_like"/>
    <property type="match status" value="1"/>
</dbReference>
<dbReference type="PROSITE" id="PS50041">
    <property type="entry name" value="C_TYPE_LECTIN_2"/>
    <property type="match status" value="1"/>
</dbReference>
<reference evidence="4 5" key="1">
    <citation type="journal article" date="2012" name="Genome Biol.">
        <title>Sequencing three crocodilian genomes to illuminate the evolution of archosaurs and amniotes.</title>
        <authorList>
            <person name="St John J.A."/>
            <person name="Braun E.L."/>
            <person name="Isberg S.R."/>
            <person name="Miles L.G."/>
            <person name="Chong A.Y."/>
            <person name="Gongora J."/>
            <person name="Dalzell P."/>
            <person name="Moran C."/>
            <person name="Bed'hom B."/>
            <person name="Abzhanov A."/>
            <person name="Burgess S.C."/>
            <person name="Cooksey A.M."/>
            <person name="Castoe T.A."/>
            <person name="Crawford N.G."/>
            <person name="Densmore L.D."/>
            <person name="Drew J.C."/>
            <person name="Edwards S.V."/>
            <person name="Faircloth B.C."/>
            <person name="Fujita M.K."/>
            <person name="Greenwold M.J."/>
            <person name="Hoffmann F.G."/>
            <person name="Howard J.M."/>
            <person name="Iguchi T."/>
            <person name="Janes D.E."/>
            <person name="Khan S.Y."/>
            <person name="Kohno S."/>
            <person name="de Koning A.J."/>
            <person name="Lance S.L."/>
            <person name="McCarthy F.M."/>
            <person name="McCormack J.E."/>
            <person name="Merchant M.E."/>
            <person name="Peterson D.G."/>
            <person name="Pollock D.D."/>
            <person name="Pourmand N."/>
            <person name="Raney B.J."/>
            <person name="Roessler K.A."/>
            <person name="Sanford J.R."/>
            <person name="Sawyer R.H."/>
            <person name="Schmidt C.J."/>
            <person name="Triplett E.W."/>
            <person name="Tuberville T.D."/>
            <person name="Venegas-Anaya M."/>
            <person name="Howard J.T."/>
            <person name="Jarvis E.D."/>
            <person name="Guillette L.J.Jr."/>
            <person name="Glenn T.C."/>
            <person name="Green R.E."/>
            <person name="Ray D.A."/>
        </authorList>
    </citation>
    <scope>NUCLEOTIDE SEQUENCE [LARGE SCALE GENOMIC DNA]</scope>
    <source>
        <strain evidence="4">KSC_2009_1</strain>
    </source>
</reference>
<sequence>MSWVSGDQSGLGQDDNDCKAPHSHIQLWKPVPDAFAWKQPSLESKGHPPSGMKCPAVWIANQDRSYLFSPEKGTWDQCKSSCISEYAKLLKIKREEELDFITATSFQYTENRGSGVYYYPFWTGLPYNSRTGMWVWADNSALSSSLFVLSDPSPQNYPGGACAYLQGDKVKPGDCGELRFCLCEKKKEAQGKKKVD</sequence>
<keyword evidence="2" id="KW-0430">Lectin</keyword>
<comment type="subcellular location">
    <subcellularLocation>
        <location evidence="1">Membrane</location>
        <topology evidence="1">Single-pass membrane protein</topology>
    </subcellularLocation>
</comment>
<dbReference type="SUPFAM" id="SSF56436">
    <property type="entry name" value="C-type lectin-like"/>
    <property type="match status" value="1"/>
</dbReference>
<dbReference type="Gene3D" id="3.10.100.10">
    <property type="entry name" value="Mannose-Binding Protein A, subunit A"/>
    <property type="match status" value="1"/>
</dbReference>
<protein>
    <recommendedName>
        <fullName evidence="3">C-type lectin domain-containing protein</fullName>
    </recommendedName>
</protein>
<dbReference type="InterPro" id="IPR042808">
    <property type="entry name" value="CLEC7A"/>
</dbReference>
<evidence type="ECO:0000313" key="5">
    <source>
        <dbReference type="Proteomes" id="UP000050525"/>
    </source>
</evidence>
<dbReference type="InterPro" id="IPR016186">
    <property type="entry name" value="C-type_lectin-like/link_sf"/>
</dbReference>
<keyword evidence="5" id="KW-1185">Reference proteome</keyword>
<dbReference type="Pfam" id="PF00059">
    <property type="entry name" value="Lectin_C"/>
    <property type="match status" value="1"/>
</dbReference>
<gene>
    <name evidence="4" type="ORF">Y1Q_0008478</name>
</gene>
<accession>A0A151M1F4</accession>
<dbReference type="Proteomes" id="UP000050525">
    <property type="component" value="Unassembled WGS sequence"/>
</dbReference>
<dbReference type="GO" id="GO:0001872">
    <property type="term" value="F:(1-&gt;3)-beta-D-glucan binding"/>
    <property type="evidence" value="ECO:0007669"/>
    <property type="project" value="InterPro"/>
</dbReference>
<dbReference type="AlphaFoldDB" id="A0A151M1F4"/>
<organism evidence="4 5">
    <name type="scientific">Alligator mississippiensis</name>
    <name type="common">American alligator</name>
    <dbReference type="NCBI Taxonomy" id="8496"/>
    <lineage>
        <taxon>Eukaryota</taxon>
        <taxon>Metazoa</taxon>
        <taxon>Chordata</taxon>
        <taxon>Craniata</taxon>
        <taxon>Vertebrata</taxon>
        <taxon>Euteleostomi</taxon>
        <taxon>Archelosauria</taxon>
        <taxon>Archosauria</taxon>
        <taxon>Crocodylia</taxon>
        <taxon>Alligatoridae</taxon>
        <taxon>Alligatorinae</taxon>
        <taxon>Alligator</taxon>
    </lineage>
</organism>
<evidence type="ECO:0000256" key="1">
    <source>
        <dbReference type="ARBA" id="ARBA00004167"/>
    </source>
</evidence>
<dbReference type="GO" id="GO:0071226">
    <property type="term" value="P:cellular response to molecule of fungal origin"/>
    <property type="evidence" value="ECO:0007669"/>
    <property type="project" value="InterPro"/>
</dbReference>
<dbReference type="PANTHER" id="PTHR47218:SF2">
    <property type="entry name" value="C-TYPE LECTIN DOMAIN-CONTAINING PROTEIN"/>
    <property type="match status" value="1"/>
</dbReference>
<dbReference type="GO" id="GO:0016020">
    <property type="term" value="C:membrane"/>
    <property type="evidence" value="ECO:0007669"/>
    <property type="project" value="UniProtKB-SubCell"/>
</dbReference>
<dbReference type="EMBL" id="AKHW03006817">
    <property type="protein sequence ID" value="KYO18348.1"/>
    <property type="molecule type" value="Genomic_DNA"/>
</dbReference>
<evidence type="ECO:0000259" key="3">
    <source>
        <dbReference type="PROSITE" id="PS50041"/>
    </source>
</evidence>
<dbReference type="SMART" id="SM00034">
    <property type="entry name" value="CLECT"/>
    <property type="match status" value="1"/>
</dbReference>
<proteinExistence type="predicted"/>
<dbReference type="PANTHER" id="PTHR47218">
    <property type="entry name" value="C-TYPE LECTIN DOMAIN FAMILY 7 MEMBER A"/>
    <property type="match status" value="1"/>
</dbReference>
<dbReference type="InterPro" id="IPR001304">
    <property type="entry name" value="C-type_lectin-like"/>
</dbReference>
<evidence type="ECO:0000313" key="4">
    <source>
        <dbReference type="EMBL" id="KYO18348.1"/>
    </source>
</evidence>
<evidence type="ECO:0000256" key="2">
    <source>
        <dbReference type="ARBA" id="ARBA00022734"/>
    </source>
</evidence>
<comment type="caution">
    <text evidence="4">The sequence shown here is derived from an EMBL/GenBank/DDBJ whole genome shotgun (WGS) entry which is preliminary data.</text>
</comment>
<dbReference type="InterPro" id="IPR016187">
    <property type="entry name" value="CTDL_fold"/>
</dbReference>